<evidence type="ECO:0000313" key="2">
    <source>
        <dbReference type="Proteomes" id="UP000054279"/>
    </source>
</evidence>
<protein>
    <submittedName>
        <fullName evidence="1">Uncharacterized protein</fullName>
    </submittedName>
</protein>
<name>A0A0C9UKR8_SPHS4</name>
<evidence type="ECO:0000313" key="1">
    <source>
        <dbReference type="EMBL" id="KIJ29402.1"/>
    </source>
</evidence>
<proteinExistence type="predicted"/>
<dbReference type="AlphaFoldDB" id="A0A0C9UKR8"/>
<dbReference type="EMBL" id="KN837284">
    <property type="protein sequence ID" value="KIJ29402.1"/>
    <property type="molecule type" value="Genomic_DNA"/>
</dbReference>
<keyword evidence="2" id="KW-1185">Reference proteome</keyword>
<accession>A0A0C9UKR8</accession>
<gene>
    <name evidence="1" type="ORF">M422DRAFT_269242</name>
</gene>
<reference evidence="1 2" key="1">
    <citation type="submission" date="2014-06" db="EMBL/GenBank/DDBJ databases">
        <title>Evolutionary Origins and Diversification of the Mycorrhizal Mutualists.</title>
        <authorList>
            <consortium name="DOE Joint Genome Institute"/>
            <consortium name="Mycorrhizal Genomics Consortium"/>
            <person name="Kohler A."/>
            <person name="Kuo A."/>
            <person name="Nagy L.G."/>
            <person name="Floudas D."/>
            <person name="Copeland A."/>
            <person name="Barry K.W."/>
            <person name="Cichocki N."/>
            <person name="Veneault-Fourrey C."/>
            <person name="LaButti K."/>
            <person name="Lindquist E.A."/>
            <person name="Lipzen A."/>
            <person name="Lundell T."/>
            <person name="Morin E."/>
            <person name="Murat C."/>
            <person name="Riley R."/>
            <person name="Ohm R."/>
            <person name="Sun H."/>
            <person name="Tunlid A."/>
            <person name="Henrissat B."/>
            <person name="Grigoriev I.V."/>
            <person name="Hibbett D.S."/>
            <person name="Martin F."/>
        </authorList>
    </citation>
    <scope>NUCLEOTIDE SEQUENCE [LARGE SCALE GENOMIC DNA]</scope>
    <source>
        <strain evidence="1 2">SS14</strain>
    </source>
</reference>
<sequence>MTLGRFTLLEKLSVPVTPGLLWTEKKNEFHRKWGKNVEWTIPVPSSDGTGKLPQDDEDNLFMRHLDIVTKLADAGLPH</sequence>
<dbReference type="HOGENOM" id="CLU_2623578_0_0_1"/>
<organism evidence="1 2">
    <name type="scientific">Sphaerobolus stellatus (strain SS14)</name>
    <dbReference type="NCBI Taxonomy" id="990650"/>
    <lineage>
        <taxon>Eukaryota</taxon>
        <taxon>Fungi</taxon>
        <taxon>Dikarya</taxon>
        <taxon>Basidiomycota</taxon>
        <taxon>Agaricomycotina</taxon>
        <taxon>Agaricomycetes</taxon>
        <taxon>Phallomycetidae</taxon>
        <taxon>Geastrales</taxon>
        <taxon>Sphaerobolaceae</taxon>
        <taxon>Sphaerobolus</taxon>
    </lineage>
</organism>
<dbReference type="Proteomes" id="UP000054279">
    <property type="component" value="Unassembled WGS sequence"/>
</dbReference>